<dbReference type="Ensembl" id="ENSEBUT00000003398.1">
    <property type="protein sequence ID" value="ENSEBUP00000003036.1"/>
    <property type="gene ID" value="ENSEBUG00000002243.1"/>
</dbReference>
<organism evidence="5 6">
    <name type="scientific">Eptatretus burgeri</name>
    <name type="common">Inshore hagfish</name>
    <dbReference type="NCBI Taxonomy" id="7764"/>
    <lineage>
        <taxon>Eukaryota</taxon>
        <taxon>Metazoa</taxon>
        <taxon>Chordata</taxon>
        <taxon>Craniata</taxon>
        <taxon>Vertebrata</taxon>
        <taxon>Cyclostomata</taxon>
        <taxon>Myxini</taxon>
        <taxon>Myxiniformes</taxon>
        <taxon>Myxinidae</taxon>
        <taxon>Eptatretinae</taxon>
        <taxon>Eptatretus</taxon>
    </lineage>
</organism>
<dbReference type="Pfam" id="PF01410">
    <property type="entry name" value="COLFI"/>
    <property type="match status" value="1"/>
</dbReference>
<keyword evidence="6" id="KW-1185">Reference proteome</keyword>
<dbReference type="SMART" id="SM00038">
    <property type="entry name" value="COLFI"/>
    <property type="match status" value="1"/>
</dbReference>
<dbReference type="GeneTree" id="ENSGT00940000154535"/>
<accession>A0A8C4N8L0</accession>
<evidence type="ECO:0000313" key="5">
    <source>
        <dbReference type="Ensembl" id="ENSEBUP00000003021.1"/>
    </source>
</evidence>
<dbReference type="FunFam" id="2.60.120.1000:FF:000007">
    <property type="entry name" value="Collagen type V alpha 3 chain"/>
    <property type="match status" value="1"/>
</dbReference>
<feature type="domain" description="Fibrillar collagen NC1" evidence="4">
    <location>
        <begin position="2"/>
        <end position="233"/>
    </location>
</feature>
<proteinExistence type="predicted"/>
<dbReference type="GO" id="GO:0005576">
    <property type="term" value="C:extracellular region"/>
    <property type="evidence" value="ECO:0007669"/>
    <property type="project" value="UniProtKB-SubCell"/>
</dbReference>
<evidence type="ECO:0000259" key="4">
    <source>
        <dbReference type="PROSITE" id="PS51461"/>
    </source>
</evidence>
<keyword evidence="2" id="KW-0964">Secreted</keyword>
<dbReference type="PROSITE" id="PS51461">
    <property type="entry name" value="NC1_FIB"/>
    <property type="match status" value="1"/>
</dbReference>
<evidence type="ECO:0000256" key="3">
    <source>
        <dbReference type="ARBA" id="ARBA00023119"/>
    </source>
</evidence>
<dbReference type="Ensembl" id="ENSEBUT00000003384.1">
    <property type="protein sequence ID" value="ENSEBUP00000003021.1"/>
    <property type="gene ID" value="ENSEBUG00000002243.1"/>
</dbReference>
<evidence type="ECO:0000256" key="1">
    <source>
        <dbReference type="ARBA" id="ARBA00004613"/>
    </source>
</evidence>
<dbReference type="AlphaFoldDB" id="A0A8C4N8L0"/>
<dbReference type="OMA" id="RFRAKSF"/>
<evidence type="ECO:0000313" key="6">
    <source>
        <dbReference type="Proteomes" id="UP000694388"/>
    </source>
</evidence>
<dbReference type="GO" id="GO:0005581">
    <property type="term" value="C:collagen trimer"/>
    <property type="evidence" value="ECO:0007669"/>
    <property type="project" value="UniProtKB-KW"/>
</dbReference>
<dbReference type="Proteomes" id="UP000694388">
    <property type="component" value="Unplaced"/>
</dbReference>
<evidence type="ECO:0000256" key="2">
    <source>
        <dbReference type="ARBA" id="ARBA00022525"/>
    </source>
</evidence>
<name>A0A8C4N8L0_EPTBU</name>
<comment type="subcellular location">
    <subcellularLocation>
        <location evidence="1">Secreted</location>
    </subcellularLocation>
</comment>
<dbReference type="Gene3D" id="2.60.120.1000">
    <property type="match status" value="1"/>
</dbReference>
<keyword evidence="3" id="KW-0176">Collagen</keyword>
<reference evidence="5" key="1">
    <citation type="submission" date="2025-05" db="UniProtKB">
        <authorList>
            <consortium name="Ensembl"/>
        </authorList>
    </citation>
    <scope>IDENTIFICATION</scope>
</reference>
<dbReference type="GO" id="GO:0005201">
    <property type="term" value="F:extracellular matrix structural constituent"/>
    <property type="evidence" value="ECO:0007669"/>
    <property type="project" value="InterPro"/>
</dbReference>
<dbReference type="InterPro" id="IPR000885">
    <property type="entry name" value="Fib_collagen_C"/>
</dbReference>
<sequence>MDEVLGSLNSLKLEVERIRFPLGTQNNPARTCADLLLSRPTFPDGKYYIDPNQGSYKDAFKVFCNQTAGGEVCIYPDKRSRGAKLSAWSGETPGSWFSEFKTGNMLNYVDADGQPISSVQMTFMRLLSATARQRIMYRCHRSLAWGQRARSGKVLAPRGLRFLTSNDEEIGHNTGHDVTVIADGCAHHKGYDRTVLEFDTDNVDELPLVDIQFGDFGKPKQKFGFRVSPVCFHG</sequence>
<protein>
    <recommendedName>
        <fullName evidence="4">Fibrillar collagen NC1 domain-containing protein</fullName>
    </recommendedName>
</protein>